<organism evidence="1 2">
    <name type="scientific">Araneus ventricosus</name>
    <name type="common">Orbweaver spider</name>
    <name type="synonym">Epeira ventricosa</name>
    <dbReference type="NCBI Taxonomy" id="182803"/>
    <lineage>
        <taxon>Eukaryota</taxon>
        <taxon>Metazoa</taxon>
        <taxon>Ecdysozoa</taxon>
        <taxon>Arthropoda</taxon>
        <taxon>Chelicerata</taxon>
        <taxon>Arachnida</taxon>
        <taxon>Araneae</taxon>
        <taxon>Araneomorphae</taxon>
        <taxon>Entelegynae</taxon>
        <taxon>Araneoidea</taxon>
        <taxon>Araneidae</taxon>
        <taxon>Araneus</taxon>
    </lineage>
</organism>
<name>A0A4Y2EXJ2_ARAVE</name>
<reference evidence="1 2" key="1">
    <citation type="journal article" date="2019" name="Sci. Rep.">
        <title>Orb-weaving spider Araneus ventricosus genome elucidates the spidroin gene catalogue.</title>
        <authorList>
            <person name="Kono N."/>
            <person name="Nakamura H."/>
            <person name="Ohtoshi R."/>
            <person name="Moran D.A.P."/>
            <person name="Shinohara A."/>
            <person name="Yoshida Y."/>
            <person name="Fujiwara M."/>
            <person name="Mori M."/>
            <person name="Tomita M."/>
            <person name="Arakawa K."/>
        </authorList>
    </citation>
    <scope>NUCLEOTIDE SEQUENCE [LARGE SCALE GENOMIC DNA]</scope>
</reference>
<protein>
    <recommendedName>
        <fullName evidence="3">F-box domain-containing protein</fullName>
    </recommendedName>
</protein>
<proteinExistence type="predicted"/>
<comment type="caution">
    <text evidence="1">The sequence shown here is derived from an EMBL/GenBank/DDBJ whole genome shotgun (WGS) entry which is preliminary data.</text>
</comment>
<evidence type="ECO:0000313" key="2">
    <source>
        <dbReference type="Proteomes" id="UP000499080"/>
    </source>
</evidence>
<gene>
    <name evidence="1" type="ORF">AVEN_53837_1</name>
</gene>
<dbReference type="AlphaFoldDB" id="A0A4Y2EXJ2"/>
<dbReference type="InterPro" id="IPR032675">
    <property type="entry name" value="LRR_dom_sf"/>
</dbReference>
<dbReference type="Proteomes" id="UP000499080">
    <property type="component" value="Unassembled WGS sequence"/>
</dbReference>
<accession>A0A4Y2EXJ2</accession>
<evidence type="ECO:0000313" key="1">
    <source>
        <dbReference type="EMBL" id="GBM33972.1"/>
    </source>
</evidence>
<evidence type="ECO:0008006" key="3">
    <source>
        <dbReference type="Google" id="ProtNLM"/>
    </source>
</evidence>
<keyword evidence="2" id="KW-1185">Reference proteome</keyword>
<dbReference type="Gene3D" id="3.80.10.10">
    <property type="entry name" value="Ribonuclease Inhibitor"/>
    <property type="match status" value="1"/>
</dbReference>
<sequence length="162" mass="18735">MFAGESTAIGTLQNCQMRALSKIILRFDHYRWMHARFRGLTSTTWRCLKQLCPDLRVELNFMSAIQSRREVEFLIVPNMPISQLCCKFVNYTPQQPSIMEIEAFFNHLLACRTTDYLVSLCVKWTRPIPDLALPIIPFLLACGKLQYLLLLVFSPANGIDIY</sequence>
<dbReference type="OrthoDB" id="6409609at2759"/>
<dbReference type="EMBL" id="BGPR01000747">
    <property type="protein sequence ID" value="GBM33972.1"/>
    <property type="molecule type" value="Genomic_DNA"/>
</dbReference>